<gene>
    <name evidence="2" type="ORF">CNMCM5793_009536</name>
</gene>
<feature type="region of interest" description="Disordered" evidence="1">
    <location>
        <begin position="720"/>
        <end position="748"/>
    </location>
</feature>
<keyword evidence="3" id="KW-1185">Reference proteome</keyword>
<proteinExistence type="predicted"/>
<evidence type="ECO:0000256" key="1">
    <source>
        <dbReference type="SAM" id="MobiDB-lite"/>
    </source>
</evidence>
<sequence>MSTLGRLQASLASATQETTLALANLNFDFSLLKVEPPVEYRGLGVTLSRQRRTAAESGSQHSTARKLATLFQSILPSTPRLVAAYGRRVSDISSSDAVNPRGTAKHGAFQDFVGVDGTTIWAAATSGPPAIAVHLLACMLASMWSASEASAIWIELVSERLKEIGAVTESGHATLEDYAAAHLAIEKQQLDEWDASARAWLRAAQESPTVKSRQAKLMLILKNIEIPVSSRPDVYRSVLDAWKLSLETMENILSGGSYSVQDGAVLVALSSWNLYPDLVILGREEQTLIQRDELIPEGAQVTIGLGTKKPIGSDGVYWSLSLRHLRYYGAPVKTVRSIGSDLDRWEYSEFLLVAMGAILGHWHIGKAELEDGLDFICLLNSTTDRLSAKRSPVSRVFNCFQPLSQAANSYRDAKGPARDRKRKLLLLGWRHTEKIIGRSRANSQFGSAIEARLIVELEDQIKYLRSRVADLYPGTVDQFVIQYDPNSFCSTVPLDEKGRYCRWSCSSDTDVNAEECVLPLEAKKIKTGNLGVLRRRRFPTIFTWTDSPPGLGGNSSSTSGLPEKEGSAKVMAQSTINSSLKTGRRRGSSAANTPALTLRRTSSGVFNESVDSLEPEPESPLPSEIQQLFSVQDSQGDSEDLQLTASALPQFPPRPYDTTLGRTAMVHEEPPSFNPYDVRLFENSKHELKSPVKVLEFHLVETCGDCALYRCETICDNATPPSTVELQAKPPDQKTHHDYDKEAIQSQHDTDRPIAENAHPVDHGSKPLPGPWLRSRRKKEMCFKRINHLLRTYTIDLRMLFEVCALLEMENTAHESTKPRGNLLDLLRYLAALQLVFEEIPGAIISPRCIDARILESKLITSLIINRKQGQSAFSYADSRWRARKALSTDVQPLSLSQAFAALCMLESGSLDIDPEDLQRVFAISSGESIYIAAPLLCDPGTEHPPYAIRRVIGNVGRPGITLMIPPASPEVRNAYSEHWNLVNHNEFDGKLEDGFQSTSLHVRFTGFVLAVNFGRHGSQFREISFAEAVISVLDLGNWVADINVLESLESGSLVRIQQSRECESSRVESMPAFDAVAIENWDEILDPPTEPAVFKTHGNWQARLAAMSICISLQHRVMLFQNHLCWSCAEKAAREQDYVGARNTVFIL</sequence>
<feature type="compositionally biased region" description="Polar residues" evidence="1">
    <location>
        <begin position="572"/>
        <end position="581"/>
    </location>
</feature>
<evidence type="ECO:0000313" key="3">
    <source>
        <dbReference type="Proteomes" id="UP000630445"/>
    </source>
</evidence>
<comment type="caution">
    <text evidence="2">The sequence shown here is derived from an EMBL/GenBank/DDBJ whole genome shotgun (WGS) entry which is preliminary data.</text>
</comment>
<feature type="compositionally biased region" description="Basic and acidic residues" evidence="1">
    <location>
        <begin position="731"/>
        <end position="748"/>
    </location>
</feature>
<feature type="region of interest" description="Disordered" evidence="1">
    <location>
        <begin position="546"/>
        <end position="621"/>
    </location>
</feature>
<dbReference type="Proteomes" id="UP000630445">
    <property type="component" value="Unassembled WGS sequence"/>
</dbReference>
<reference evidence="2" key="1">
    <citation type="submission" date="2020-06" db="EMBL/GenBank/DDBJ databases">
        <title>Draft genome sequences of strains closely related to Aspergillus parafelis and Aspergillus hiratsukae.</title>
        <authorList>
            <person name="Dos Santos R.A.C."/>
            <person name="Rivero-Menendez O."/>
            <person name="Steenwyk J.L."/>
            <person name="Mead M.E."/>
            <person name="Goldman G.H."/>
            <person name="Alastruey-Izquierdo A."/>
            <person name="Rokas A."/>
        </authorList>
    </citation>
    <scope>NUCLEOTIDE SEQUENCE</scope>
    <source>
        <strain evidence="2">CNM-CM5793</strain>
    </source>
</reference>
<dbReference type="OrthoDB" id="5354164at2759"/>
<feature type="compositionally biased region" description="Polar residues" evidence="1">
    <location>
        <begin position="589"/>
        <end position="610"/>
    </location>
</feature>
<dbReference type="EMBL" id="JACBAD010002034">
    <property type="protein sequence ID" value="KAF7121982.1"/>
    <property type="molecule type" value="Genomic_DNA"/>
</dbReference>
<organism evidence="2 3">
    <name type="scientific">Aspergillus hiratsukae</name>
    <dbReference type="NCBI Taxonomy" id="1194566"/>
    <lineage>
        <taxon>Eukaryota</taxon>
        <taxon>Fungi</taxon>
        <taxon>Dikarya</taxon>
        <taxon>Ascomycota</taxon>
        <taxon>Pezizomycotina</taxon>
        <taxon>Eurotiomycetes</taxon>
        <taxon>Eurotiomycetidae</taxon>
        <taxon>Eurotiales</taxon>
        <taxon>Aspergillaceae</taxon>
        <taxon>Aspergillus</taxon>
        <taxon>Aspergillus subgen. Fumigati</taxon>
    </lineage>
</organism>
<protein>
    <submittedName>
        <fullName evidence="2">Uncharacterized protein</fullName>
    </submittedName>
</protein>
<evidence type="ECO:0000313" key="2">
    <source>
        <dbReference type="EMBL" id="KAF7121982.1"/>
    </source>
</evidence>
<accession>A0A8H6P960</accession>
<name>A0A8H6P960_9EURO</name>
<dbReference type="AlphaFoldDB" id="A0A8H6P960"/>